<dbReference type="Proteomes" id="UP001501442">
    <property type="component" value="Unassembled WGS sequence"/>
</dbReference>
<evidence type="ECO:0000256" key="2">
    <source>
        <dbReference type="ARBA" id="ARBA00049106"/>
    </source>
</evidence>
<dbReference type="PANTHER" id="PTHR39428:SF1">
    <property type="entry name" value="F420H(2)-DEPENDENT QUINONE REDUCTASE RV1261C"/>
    <property type="match status" value="1"/>
</dbReference>
<dbReference type="InterPro" id="IPR012349">
    <property type="entry name" value="Split_barrel_FMN-bd"/>
</dbReference>
<comment type="similarity">
    <text evidence="1">Belongs to the F420H(2)-dependent quinone reductase family.</text>
</comment>
<dbReference type="SUPFAM" id="SSF50475">
    <property type="entry name" value="FMN-binding split barrel"/>
    <property type="match status" value="1"/>
</dbReference>
<dbReference type="EMBL" id="BAABHK010000002">
    <property type="protein sequence ID" value="GAA4623521.1"/>
    <property type="molecule type" value="Genomic_DNA"/>
</dbReference>
<evidence type="ECO:0008006" key="5">
    <source>
        <dbReference type="Google" id="ProtNLM"/>
    </source>
</evidence>
<evidence type="ECO:0000313" key="3">
    <source>
        <dbReference type="EMBL" id="GAA4623521.1"/>
    </source>
</evidence>
<protein>
    <recommendedName>
        <fullName evidence="5">Nitroreductase</fullName>
    </recommendedName>
</protein>
<comment type="catalytic activity">
    <reaction evidence="2">
        <text>oxidized coenzyme F420-(gamma-L-Glu)(n) + a quinol + H(+) = reduced coenzyme F420-(gamma-L-Glu)(n) + a quinone</text>
        <dbReference type="Rhea" id="RHEA:39663"/>
        <dbReference type="Rhea" id="RHEA-COMP:12939"/>
        <dbReference type="Rhea" id="RHEA-COMP:14378"/>
        <dbReference type="ChEBI" id="CHEBI:15378"/>
        <dbReference type="ChEBI" id="CHEBI:24646"/>
        <dbReference type="ChEBI" id="CHEBI:132124"/>
        <dbReference type="ChEBI" id="CHEBI:133980"/>
        <dbReference type="ChEBI" id="CHEBI:139511"/>
    </reaction>
</comment>
<sequence>MYGMARHPKSTTSPADRLRWLLRLSNRLETASLRRLGFSWIALIGRTHVLVLETTGRTTGRLRHTPVVYRRGAEGRLYVGGGAAGMTRVDWVANLRANPVAAVWMRRRRHPVIAHELTGEAYERERQESLALWPRSARYERMSGRRIPYFRLDLRTKTPRWRWCESARPGPGRALCRSSVR</sequence>
<organism evidence="3 4">
    <name type="scientific">Actinoallomurus vinaceus</name>
    <dbReference type="NCBI Taxonomy" id="1080074"/>
    <lineage>
        <taxon>Bacteria</taxon>
        <taxon>Bacillati</taxon>
        <taxon>Actinomycetota</taxon>
        <taxon>Actinomycetes</taxon>
        <taxon>Streptosporangiales</taxon>
        <taxon>Thermomonosporaceae</taxon>
        <taxon>Actinoallomurus</taxon>
    </lineage>
</organism>
<dbReference type="PANTHER" id="PTHR39428">
    <property type="entry name" value="F420H(2)-DEPENDENT QUINONE REDUCTASE RV1261C"/>
    <property type="match status" value="1"/>
</dbReference>
<name>A0ABP8U7D0_9ACTN</name>
<gene>
    <name evidence="3" type="ORF">GCM10023196_020020</name>
</gene>
<proteinExistence type="inferred from homology"/>
<dbReference type="Gene3D" id="2.30.110.10">
    <property type="entry name" value="Electron Transport, Fmn-binding Protein, Chain A"/>
    <property type="match status" value="1"/>
</dbReference>
<dbReference type="InterPro" id="IPR004378">
    <property type="entry name" value="F420H2_quin_Rdtase"/>
</dbReference>
<reference evidence="4" key="1">
    <citation type="journal article" date="2019" name="Int. J. Syst. Evol. Microbiol.">
        <title>The Global Catalogue of Microorganisms (GCM) 10K type strain sequencing project: providing services to taxonomists for standard genome sequencing and annotation.</title>
        <authorList>
            <consortium name="The Broad Institute Genomics Platform"/>
            <consortium name="The Broad Institute Genome Sequencing Center for Infectious Disease"/>
            <person name="Wu L."/>
            <person name="Ma J."/>
        </authorList>
    </citation>
    <scope>NUCLEOTIDE SEQUENCE [LARGE SCALE GENOMIC DNA]</scope>
    <source>
        <strain evidence="4">JCM 17939</strain>
    </source>
</reference>
<evidence type="ECO:0000256" key="1">
    <source>
        <dbReference type="ARBA" id="ARBA00008710"/>
    </source>
</evidence>
<keyword evidence="4" id="KW-1185">Reference proteome</keyword>
<accession>A0ABP8U7D0</accession>
<evidence type="ECO:0000313" key="4">
    <source>
        <dbReference type="Proteomes" id="UP001501442"/>
    </source>
</evidence>
<dbReference type="Pfam" id="PF04075">
    <property type="entry name" value="F420H2_quin_red"/>
    <property type="match status" value="1"/>
</dbReference>
<comment type="caution">
    <text evidence="3">The sequence shown here is derived from an EMBL/GenBank/DDBJ whole genome shotgun (WGS) entry which is preliminary data.</text>
</comment>
<dbReference type="NCBIfam" id="TIGR00026">
    <property type="entry name" value="hi_GC_TIGR00026"/>
    <property type="match status" value="1"/>
</dbReference>